<name>A0ABW9M3C1_9MYCO</name>
<evidence type="ECO:0000313" key="3">
    <source>
        <dbReference type="Proteomes" id="UP001635817"/>
    </source>
</evidence>
<sequence length="826" mass="83051">MPVPEADETYPRPAGEAAQALVWAQWPNLTDGHFKALIAQQQKYADLCSDHTDATMRDAQTQADLLVGEAGDANQQLLLKIATHASDGKAHFDSKVSAAKQYWAITNGVKIDLTRIADAAQQEWDTAKTVPGGTAVVTAAYAPEVETIIEGALTDIAKVPAPTPLPQPPTGNGSNVDALDNKTKKEGDGDKEHDKADSKKKMAKPSDEADHHLPGSDKPYVNTENPGAAADGQPGATQLPDSAGDHAGSVTGVDARPTMPTIGDTGQPGRQLPSMPGLPASPLGSGPGSGGGSASGLGGLGSGGNSLASAFKPPATPSLPASSVGTSPASAFPKVPPPDSFVSGLSNAGSSFQSGVASGMGASGAVPSSAQYAQPLAPMPVQQPVVASPSGFSGPAGAGAISAADGGSVAGGGTHGAPVGGGTPMGGGGMMPPPAAAGGGQPLAPYSPPASSAPGGAPVSSGPASTAGAAPAAPAAAAGGTGSPAVVAGNSSSAAAGATLASTTEANPDIAMATRVLAGLVRGSQPVGEVLQSPVSWAVAVLRTPTGPQTVVASSVGGGGYVPVTVFLPVTVRLAVADSALPIGWAGEWMGSQQPSAILAAHFERLSEVVSGVRVSAIVTSEMWPKRPRCGGDFVAVRQIDILQALAEPPVLDAGHQHRLAATDLALTSRLASLGRSFTPDVAQRATAELAVRLTESVLRAASEPDETGQRLCGPAEEKLWQAIRSNTIGESDWSAWASGLDTAVQVPEMHAPRDPGSSAESVNARMWYRHYYRAGRVAELLSCWDSRRPSMGVWDVAYCGVAAGFGSEVASAVAEVEHEQRMRQS</sequence>
<dbReference type="EMBL" id="JBKBDE010000014">
    <property type="protein sequence ID" value="MFN6554782.1"/>
    <property type="molecule type" value="Genomic_DNA"/>
</dbReference>
<protein>
    <submittedName>
        <fullName evidence="2">Uncharacterized protein</fullName>
    </submittedName>
</protein>
<feature type="region of interest" description="Disordered" evidence="1">
    <location>
        <begin position="159"/>
        <end position="333"/>
    </location>
</feature>
<feature type="compositionally biased region" description="Basic and acidic residues" evidence="1">
    <location>
        <begin position="179"/>
        <end position="215"/>
    </location>
</feature>
<feature type="compositionally biased region" description="Gly residues" evidence="1">
    <location>
        <begin position="285"/>
        <end position="304"/>
    </location>
</feature>
<feature type="compositionally biased region" description="Low complexity" evidence="1">
    <location>
        <begin position="449"/>
        <end position="485"/>
    </location>
</feature>
<gene>
    <name evidence="2" type="ORF">ACK4CP_30630</name>
</gene>
<reference evidence="2 3" key="1">
    <citation type="submission" date="2024-12" db="EMBL/GenBank/DDBJ databases">
        <title>The coexistence of Mycolicibacterium septicum and Mycolicibacterium nivoides in clinical samples.</title>
        <authorList>
            <person name="Wang C."/>
            <person name="Feng Y."/>
            <person name="Zong Z."/>
        </authorList>
    </citation>
    <scope>NUCLEOTIDE SEQUENCE [LARGE SCALE GENOMIC DNA]</scope>
    <source>
        <strain evidence="2 3">120310</strain>
    </source>
</reference>
<dbReference type="RefSeq" id="WP_409552832.1">
    <property type="nucleotide sequence ID" value="NZ_JBKBDE010000014.1"/>
</dbReference>
<organism evidence="2 3">
    <name type="scientific">Mycolicibacterium septicum</name>
    <dbReference type="NCBI Taxonomy" id="98668"/>
    <lineage>
        <taxon>Bacteria</taxon>
        <taxon>Bacillati</taxon>
        <taxon>Actinomycetota</taxon>
        <taxon>Actinomycetes</taxon>
        <taxon>Mycobacteriales</taxon>
        <taxon>Mycobacteriaceae</taxon>
        <taxon>Mycolicibacterium</taxon>
    </lineage>
</organism>
<dbReference type="Proteomes" id="UP001635817">
    <property type="component" value="Unassembled WGS sequence"/>
</dbReference>
<comment type="caution">
    <text evidence="2">The sequence shown here is derived from an EMBL/GenBank/DDBJ whole genome shotgun (WGS) entry which is preliminary data.</text>
</comment>
<keyword evidence="3" id="KW-1185">Reference proteome</keyword>
<feature type="region of interest" description="Disordered" evidence="1">
    <location>
        <begin position="412"/>
        <end position="485"/>
    </location>
</feature>
<evidence type="ECO:0000313" key="2">
    <source>
        <dbReference type="EMBL" id="MFN6554782.1"/>
    </source>
</evidence>
<feature type="compositionally biased region" description="Gly residues" evidence="1">
    <location>
        <begin position="412"/>
        <end position="430"/>
    </location>
</feature>
<proteinExistence type="predicted"/>
<feature type="compositionally biased region" description="Polar residues" evidence="1">
    <location>
        <begin position="319"/>
        <end position="329"/>
    </location>
</feature>
<feature type="compositionally biased region" description="Low complexity" evidence="1">
    <location>
        <begin position="272"/>
        <end position="284"/>
    </location>
</feature>
<accession>A0ABW9M3C1</accession>
<evidence type="ECO:0000256" key="1">
    <source>
        <dbReference type="SAM" id="MobiDB-lite"/>
    </source>
</evidence>